<feature type="region of interest" description="Disordered" evidence="1">
    <location>
        <begin position="1"/>
        <end position="22"/>
    </location>
</feature>
<dbReference type="Proteomes" id="UP000594015">
    <property type="component" value="Chromosome"/>
</dbReference>
<sequence length="167" mass="19310">MSQLGQHLVRRPHDRSHPRRSDNPHGEIWLVYFDEVRIGTIGERAGVPVHADQWAWSVGFYPDMDPGRQRSGIHSSFDAAREAFEAAWSALLPNLSENAFAEWRRDRDWRAEVAQKRARGEKLASEIIRSTLMRCPCGTTFDSWKPDESYPHRAHIYAAQTEGKVRW</sequence>
<dbReference type="AlphaFoldDB" id="A0AAE7NNE0"/>
<organism evidence="2 3">
    <name type="scientific">Bradyrhizobium arachidis</name>
    <dbReference type="NCBI Taxonomy" id="858423"/>
    <lineage>
        <taxon>Bacteria</taxon>
        <taxon>Pseudomonadati</taxon>
        <taxon>Pseudomonadota</taxon>
        <taxon>Alphaproteobacteria</taxon>
        <taxon>Hyphomicrobiales</taxon>
        <taxon>Nitrobacteraceae</taxon>
        <taxon>Bradyrhizobium</taxon>
    </lineage>
</organism>
<dbReference type="KEGG" id="barh:WN72_24545"/>
<evidence type="ECO:0000313" key="3">
    <source>
        <dbReference type="Proteomes" id="UP000594015"/>
    </source>
</evidence>
<evidence type="ECO:0000256" key="1">
    <source>
        <dbReference type="SAM" id="MobiDB-lite"/>
    </source>
</evidence>
<evidence type="ECO:0000313" key="2">
    <source>
        <dbReference type="EMBL" id="QOZ69134.1"/>
    </source>
</evidence>
<protein>
    <submittedName>
        <fullName evidence="2">Uncharacterized protein</fullName>
    </submittedName>
</protein>
<name>A0AAE7NNE0_9BRAD</name>
<dbReference type="EMBL" id="CP030050">
    <property type="protein sequence ID" value="QOZ69134.1"/>
    <property type="molecule type" value="Genomic_DNA"/>
</dbReference>
<gene>
    <name evidence="2" type="ORF">WN72_24545</name>
</gene>
<proteinExistence type="predicted"/>
<feature type="compositionally biased region" description="Basic residues" evidence="1">
    <location>
        <begin position="8"/>
        <end position="18"/>
    </location>
</feature>
<accession>A0AAE7NNE0</accession>
<reference evidence="2 3" key="1">
    <citation type="submission" date="2018-06" db="EMBL/GenBank/DDBJ databases">
        <title>Comparative genomics of Bradyrhizobium nodulating Arachidis hypogaea.</title>
        <authorList>
            <person name="Li Y."/>
        </authorList>
    </citation>
    <scope>NUCLEOTIDE SEQUENCE [LARGE SCALE GENOMIC DNA]</scope>
    <source>
        <strain evidence="2 3">CCBAU 051107</strain>
    </source>
</reference>